<keyword evidence="3" id="KW-0411">Iron-sulfur</keyword>
<dbReference type="PANTHER" id="PTHR43578">
    <property type="entry name" value="NADH-QUINONE OXIDOREDUCTASE SUBUNIT F"/>
    <property type="match status" value="1"/>
</dbReference>
<feature type="domain" description="4Fe-4S ferredoxin-type" evidence="4">
    <location>
        <begin position="102"/>
        <end position="131"/>
    </location>
</feature>
<evidence type="ECO:0000259" key="4">
    <source>
        <dbReference type="PROSITE" id="PS51379"/>
    </source>
</evidence>
<dbReference type="GO" id="GO:0010181">
    <property type="term" value="F:FMN binding"/>
    <property type="evidence" value="ECO:0007669"/>
    <property type="project" value="InterPro"/>
</dbReference>
<dbReference type="PROSITE" id="PS00645">
    <property type="entry name" value="COMPLEX1_51K_2"/>
    <property type="match status" value="1"/>
</dbReference>
<evidence type="ECO:0000313" key="5">
    <source>
        <dbReference type="EMBL" id="MPN10046.1"/>
    </source>
</evidence>
<dbReference type="Gene3D" id="3.30.70.20">
    <property type="match status" value="1"/>
</dbReference>
<dbReference type="AlphaFoldDB" id="A0A645F8U5"/>
<accession>A0A645F8U5</accession>
<dbReference type="SMART" id="SM00928">
    <property type="entry name" value="NADH_4Fe-4S"/>
    <property type="match status" value="1"/>
</dbReference>
<dbReference type="FunFam" id="1.20.1440.230:FF:000001">
    <property type="entry name" value="Mitochondrial NADH dehydrogenase flavoprotein 1"/>
    <property type="match status" value="1"/>
</dbReference>
<dbReference type="PANTHER" id="PTHR43578:SF3">
    <property type="entry name" value="NADH-QUINONE OXIDOREDUCTASE SUBUNIT F"/>
    <property type="match status" value="1"/>
</dbReference>
<evidence type="ECO:0000256" key="2">
    <source>
        <dbReference type="ARBA" id="ARBA00023004"/>
    </source>
</evidence>
<name>A0A645F8U5_9ZZZZ</name>
<dbReference type="InterPro" id="IPR019575">
    <property type="entry name" value="Nuop51_4Fe4S-bd"/>
</dbReference>
<organism evidence="5">
    <name type="scientific">bioreactor metagenome</name>
    <dbReference type="NCBI Taxonomy" id="1076179"/>
    <lineage>
        <taxon>unclassified sequences</taxon>
        <taxon>metagenomes</taxon>
        <taxon>ecological metagenomes</taxon>
    </lineage>
</organism>
<protein>
    <submittedName>
        <fullName evidence="5">NADP-reducing hydrogenase subunit HndC</fullName>
        <ecNumber evidence="5">1.12.1.3</ecNumber>
    </submittedName>
</protein>
<dbReference type="InterPro" id="IPR017900">
    <property type="entry name" value="4Fe4S_Fe_S_CS"/>
</dbReference>
<keyword evidence="5" id="KW-0560">Oxidoreductase</keyword>
<dbReference type="GO" id="GO:0050583">
    <property type="term" value="F:hydrogen dehydrogenase (NADP+) activity"/>
    <property type="evidence" value="ECO:0007669"/>
    <property type="project" value="UniProtKB-EC"/>
</dbReference>
<dbReference type="GO" id="GO:0046872">
    <property type="term" value="F:metal ion binding"/>
    <property type="evidence" value="ECO:0007669"/>
    <property type="project" value="UniProtKB-KW"/>
</dbReference>
<dbReference type="EMBL" id="VSSQ01056187">
    <property type="protein sequence ID" value="MPN10046.1"/>
    <property type="molecule type" value="Genomic_DNA"/>
</dbReference>
<dbReference type="EC" id="1.12.1.3" evidence="5"/>
<dbReference type="InterPro" id="IPR037207">
    <property type="entry name" value="Nuop51_4Fe4S-bd_sf"/>
</dbReference>
<proteinExistence type="predicted"/>
<sequence length="159" mass="17143">MVEVARFFMHFTQNESCGKCVPCREGTKRMLAILERIVEGKGEEGDIELLLELADTISATALCGLGKSAASPVVSTIRSFRAEYEAHIRDKRCPAGSCQRLKRIRIDPTLCKGCSKCAKACPVGAISGQIKHPYSIDETACIRCGACAATCAFHAVMEG</sequence>
<gene>
    <name evidence="5" type="primary">hndC_33</name>
    <name evidence="5" type="ORF">SDC9_157339</name>
</gene>
<reference evidence="5" key="1">
    <citation type="submission" date="2019-08" db="EMBL/GenBank/DDBJ databases">
        <authorList>
            <person name="Kucharzyk K."/>
            <person name="Murdoch R.W."/>
            <person name="Higgins S."/>
            <person name="Loffler F."/>
        </authorList>
    </citation>
    <scope>NUCLEOTIDE SEQUENCE</scope>
</reference>
<dbReference type="PROSITE" id="PS51379">
    <property type="entry name" value="4FE4S_FER_2"/>
    <property type="match status" value="2"/>
</dbReference>
<dbReference type="PROSITE" id="PS00198">
    <property type="entry name" value="4FE4S_FER_1"/>
    <property type="match status" value="1"/>
</dbReference>
<dbReference type="GO" id="GO:0008137">
    <property type="term" value="F:NADH dehydrogenase (ubiquinone) activity"/>
    <property type="evidence" value="ECO:0007669"/>
    <property type="project" value="InterPro"/>
</dbReference>
<keyword evidence="2" id="KW-0408">Iron</keyword>
<keyword evidence="1" id="KW-0479">Metal-binding</keyword>
<dbReference type="GO" id="GO:0051539">
    <property type="term" value="F:4 iron, 4 sulfur cluster binding"/>
    <property type="evidence" value="ECO:0007669"/>
    <property type="project" value="InterPro"/>
</dbReference>
<dbReference type="InterPro" id="IPR017896">
    <property type="entry name" value="4Fe4S_Fe-S-bd"/>
</dbReference>
<dbReference type="Pfam" id="PF00037">
    <property type="entry name" value="Fer4"/>
    <property type="match status" value="1"/>
</dbReference>
<dbReference type="Gene3D" id="1.20.1440.230">
    <property type="entry name" value="NADH-ubiquinone oxidoreductase 51kDa subunit, iron-sulphur binding domain"/>
    <property type="match status" value="1"/>
</dbReference>
<evidence type="ECO:0000256" key="1">
    <source>
        <dbReference type="ARBA" id="ARBA00022723"/>
    </source>
</evidence>
<dbReference type="SUPFAM" id="SSF140490">
    <property type="entry name" value="Nqo1C-terminal domain-like"/>
    <property type="match status" value="1"/>
</dbReference>
<feature type="domain" description="4Fe-4S ferredoxin-type" evidence="4">
    <location>
        <begin position="132"/>
        <end position="159"/>
    </location>
</feature>
<dbReference type="Pfam" id="PF10589">
    <property type="entry name" value="NADH_4Fe-4S"/>
    <property type="match status" value="1"/>
</dbReference>
<comment type="caution">
    <text evidence="5">The sequence shown here is derived from an EMBL/GenBank/DDBJ whole genome shotgun (WGS) entry which is preliminary data.</text>
</comment>
<dbReference type="SUPFAM" id="SSF54862">
    <property type="entry name" value="4Fe-4S ferredoxins"/>
    <property type="match status" value="1"/>
</dbReference>
<dbReference type="InterPro" id="IPR001949">
    <property type="entry name" value="NADH-UbQ_OxRdtase_51kDa_CS"/>
</dbReference>
<evidence type="ECO:0000256" key="3">
    <source>
        <dbReference type="ARBA" id="ARBA00023014"/>
    </source>
</evidence>